<keyword evidence="1" id="KW-0732">Signal</keyword>
<dbReference type="AlphaFoldDB" id="A0A420XSR7"/>
<organism evidence="2 3">
    <name type="scientific">Motilibacter peucedani</name>
    <dbReference type="NCBI Taxonomy" id="598650"/>
    <lineage>
        <taxon>Bacteria</taxon>
        <taxon>Bacillati</taxon>
        <taxon>Actinomycetota</taxon>
        <taxon>Actinomycetes</taxon>
        <taxon>Motilibacterales</taxon>
        <taxon>Motilibacteraceae</taxon>
        <taxon>Motilibacter</taxon>
    </lineage>
</organism>
<protein>
    <recommendedName>
        <fullName evidence="4">MYXO-CTERM domain-containing protein</fullName>
    </recommendedName>
</protein>
<comment type="caution">
    <text evidence="2">The sequence shown here is derived from an EMBL/GenBank/DDBJ whole genome shotgun (WGS) entry which is preliminary data.</text>
</comment>
<evidence type="ECO:0008006" key="4">
    <source>
        <dbReference type="Google" id="ProtNLM"/>
    </source>
</evidence>
<sequence>MGSTVRGAQVARRLRTLLLLLGLVLSGAAAAPQVGPTAPAGSATAALTEVRAAPDALGAVLSVLPQLPARAGRAVARHELPTGPAAAALLPLAWTVVLAARRRRFLGACAAPLAPRSDTAPARGPPLLPLCA</sequence>
<evidence type="ECO:0000313" key="2">
    <source>
        <dbReference type="EMBL" id="RKS77923.1"/>
    </source>
</evidence>
<evidence type="ECO:0000313" key="3">
    <source>
        <dbReference type="Proteomes" id="UP000281955"/>
    </source>
</evidence>
<proteinExistence type="predicted"/>
<dbReference type="RefSeq" id="WP_121192901.1">
    <property type="nucleotide sequence ID" value="NZ_RBWV01000010.1"/>
</dbReference>
<feature type="signal peptide" evidence="1">
    <location>
        <begin position="1"/>
        <end position="31"/>
    </location>
</feature>
<feature type="chain" id="PRO_5038459141" description="MYXO-CTERM domain-containing protein" evidence="1">
    <location>
        <begin position="32"/>
        <end position="132"/>
    </location>
</feature>
<dbReference type="InParanoid" id="A0A420XSR7"/>
<name>A0A420XSR7_9ACTN</name>
<accession>A0A420XSR7</accession>
<gene>
    <name evidence="2" type="ORF">CLV35_1626</name>
</gene>
<keyword evidence="3" id="KW-1185">Reference proteome</keyword>
<dbReference type="EMBL" id="RBWV01000010">
    <property type="protein sequence ID" value="RKS77923.1"/>
    <property type="molecule type" value="Genomic_DNA"/>
</dbReference>
<evidence type="ECO:0000256" key="1">
    <source>
        <dbReference type="SAM" id="SignalP"/>
    </source>
</evidence>
<reference evidence="2 3" key="1">
    <citation type="submission" date="2018-10" db="EMBL/GenBank/DDBJ databases">
        <title>Genomic Encyclopedia of Archaeal and Bacterial Type Strains, Phase II (KMG-II): from individual species to whole genera.</title>
        <authorList>
            <person name="Goeker M."/>
        </authorList>
    </citation>
    <scope>NUCLEOTIDE SEQUENCE [LARGE SCALE GENOMIC DNA]</scope>
    <source>
        <strain evidence="2 3">RP-AC37</strain>
    </source>
</reference>
<dbReference type="Proteomes" id="UP000281955">
    <property type="component" value="Unassembled WGS sequence"/>
</dbReference>